<gene>
    <name evidence="2" type="ORF">J416_13054</name>
</gene>
<keyword evidence="3" id="KW-1185">Reference proteome</keyword>
<dbReference type="AlphaFoldDB" id="N4WIM6"/>
<comment type="caution">
    <text evidence="2">The sequence shown here is derived from an EMBL/GenBank/DDBJ whole genome shotgun (WGS) entry which is preliminary data.</text>
</comment>
<name>N4WIM6_9BACI</name>
<proteinExistence type="predicted"/>
<dbReference type="SMART" id="SM00028">
    <property type="entry name" value="TPR"/>
    <property type="match status" value="2"/>
</dbReference>
<feature type="repeat" description="TPR" evidence="1">
    <location>
        <begin position="18"/>
        <end position="51"/>
    </location>
</feature>
<dbReference type="EMBL" id="APML01000064">
    <property type="protein sequence ID" value="ENH96007.1"/>
    <property type="molecule type" value="Genomic_DNA"/>
</dbReference>
<dbReference type="RefSeq" id="WP_003472892.1">
    <property type="nucleotide sequence ID" value="NZ_APML01000064.1"/>
</dbReference>
<protein>
    <submittedName>
        <fullName evidence="2">Uncharacterized protein</fullName>
    </submittedName>
</protein>
<dbReference type="Pfam" id="PF13432">
    <property type="entry name" value="TPR_16"/>
    <property type="match status" value="1"/>
</dbReference>
<evidence type="ECO:0000256" key="1">
    <source>
        <dbReference type="PROSITE-ProRule" id="PRU00339"/>
    </source>
</evidence>
<dbReference type="eggNOG" id="COG0457">
    <property type="taxonomic scope" value="Bacteria"/>
</dbReference>
<organism evidence="2 3">
    <name type="scientific">Gracilibacillus halophilus YIM-C55.5</name>
    <dbReference type="NCBI Taxonomy" id="1308866"/>
    <lineage>
        <taxon>Bacteria</taxon>
        <taxon>Bacillati</taxon>
        <taxon>Bacillota</taxon>
        <taxon>Bacilli</taxon>
        <taxon>Bacillales</taxon>
        <taxon>Bacillaceae</taxon>
        <taxon>Gracilibacillus</taxon>
    </lineage>
</organism>
<dbReference type="Pfam" id="PF14559">
    <property type="entry name" value="TPR_19"/>
    <property type="match status" value="1"/>
</dbReference>
<dbReference type="InterPro" id="IPR019734">
    <property type="entry name" value="TPR_rpt"/>
</dbReference>
<dbReference type="InterPro" id="IPR011990">
    <property type="entry name" value="TPR-like_helical_dom_sf"/>
</dbReference>
<sequence length="339" mass="39714">MSKQESHDQKLIPFIPEGDFYFSKGVEAYRKKKFDISLKWFGKAIEAKPNNPLYQCQMSIVYTEIGSYHLANQLLEDVLASHGEEYVDCYYLLANNCAHLGLLQDAKAYAQTYVEEAPDGDFSEEANSLLTVLSIDEEEEQEDEWAFDKEDDILMYQETVFYHLDREEWTKALALLEEMIAIFPDFSQARHEYAYALYFAGEKEEAIALEEEYVHHHPDALFGIMNLAIFYYYQEDSDKLEPITNTLVNIYPMHEQQKLRLAMTLSQIGFVEEAYQRYQSLSKDIVKNHASFYRWYSACCYGLGKIERAYQIWEEGCRKHDILSKQTPPWLMSSTFYHG</sequence>
<reference evidence="2 3" key="1">
    <citation type="submission" date="2013-03" db="EMBL/GenBank/DDBJ databases">
        <title>Draft genome sequence of Gracibacillus halophilus YIM-C55.5, a moderately halophilic and thermophilic organism from the Xiaochaidamu salt lake.</title>
        <authorList>
            <person name="Sugumar T."/>
            <person name="Polireddy D.R."/>
            <person name="Antony A."/>
            <person name="Madhava Y.R."/>
            <person name="Sivakumar N."/>
        </authorList>
    </citation>
    <scope>NUCLEOTIDE SEQUENCE [LARGE SCALE GENOMIC DNA]</scope>
    <source>
        <strain evidence="2 3">YIM-C55.5</strain>
    </source>
</reference>
<dbReference type="SUPFAM" id="SSF48452">
    <property type="entry name" value="TPR-like"/>
    <property type="match status" value="2"/>
</dbReference>
<dbReference type="Proteomes" id="UP000012283">
    <property type="component" value="Unassembled WGS sequence"/>
</dbReference>
<dbReference type="PATRIC" id="fig|1308866.3.peg.2639"/>
<dbReference type="STRING" id="1308866.J416_13054"/>
<evidence type="ECO:0000313" key="2">
    <source>
        <dbReference type="EMBL" id="ENH96007.1"/>
    </source>
</evidence>
<dbReference type="Gene3D" id="1.25.40.10">
    <property type="entry name" value="Tetratricopeptide repeat domain"/>
    <property type="match status" value="2"/>
</dbReference>
<keyword evidence="1" id="KW-0802">TPR repeat</keyword>
<accession>N4WIM6</accession>
<dbReference type="PROSITE" id="PS50005">
    <property type="entry name" value="TPR"/>
    <property type="match status" value="1"/>
</dbReference>
<evidence type="ECO:0000313" key="3">
    <source>
        <dbReference type="Proteomes" id="UP000012283"/>
    </source>
</evidence>